<dbReference type="Pfam" id="PF00589">
    <property type="entry name" value="Phage_integrase"/>
    <property type="match status" value="1"/>
</dbReference>
<dbReference type="AlphaFoldDB" id="X0S8J1"/>
<dbReference type="GO" id="GO:0015074">
    <property type="term" value="P:DNA integration"/>
    <property type="evidence" value="ECO:0007669"/>
    <property type="project" value="InterPro"/>
</dbReference>
<dbReference type="EMBL" id="BARS01007937">
    <property type="protein sequence ID" value="GAF71486.1"/>
    <property type="molecule type" value="Genomic_DNA"/>
</dbReference>
<dbReference type="PROSITE" id="PS51898">
    <property type="entry name" value="TYR_RECOMBINASE"/>
    <property type="match status" value="1"/>
</dbReference>
<dbReference type="GO" id="GO:0003677">
    <property type="term" value="F:DNA binding"/>
    <property type="evidence" value="ECO:0007669"/>
    <property type="project" value="InterPro"/>
</dbReference>
<keyword evidence="1" id="KW-0233">DNA recombination</keyword>
<dbReference type="SUPFAM" id="SSF56349">
    <property type="entry name" value="DNA breaking-rejoining enzymes"/>
    <property type="match status" value="1"/>
</dbReference>
<feature type="domain" description="Tyr recombinase" evidence="2">
    <location>
        <begin position="1"/>
        <end position="115"/>
    </location>
</feature>
<evidence type="ECO:0000259" key="2">
    <source>
        <dbReference type="PROSITE" id="PS51898"/>
    </source>
</evidence>
<dbReference type="GO" id="GO:0006310">
    <property type="term" value="P:DNA recombination"/>
    <property type="evidence" value="ECO:0007669"/>
    <property type="project" value="UniProtKB-KW"/>
</dbReference>
<comment type="caution">
    <text evidence="3">The sequence shown here is derived from an EMBL/GenBank/DDBJ whole genome shotgun (WGS) entry which is preliminary data.</text>
</comment>
<proteinExistence type="predicted"/>
<organism evidence="3">
    <name type="scientific">marine sediment metagenome</name>
    <dbReference type="NCBI Taxonomy" id="412755"/>
    <lineage>
        <taxon>unclassified sequences</taxon>
        <taxon>metagenomes</taxon>
        <taxon>ecological metagenomes</taxon>
    </lineage>
</organism>
<gene>
    <name evidence="3" type="ORF">S01H1_15206</name>
</gene>
<dbReference type="InterPro" id="IPR002104">
    <property type="entry name" value="Integrase_catalytic"/>
</dbReference>
<protein>
    <recommendedName>
        <fullName evidence="2">Tyr recombinase domain-containing protein</fullName>
    </recommendedName>
</protein>
<evidence type="ECO:0000256" key="1">
    <source>
        <dbReference type="ARBA" id="ARBA00023172"/>
    </source>
</evidence>
<feature type="non-terminal residue" evidence="3">
    <location>
        <position position="1"/>
    </location>
</feature>
<dbReference type="Gene3D" id="1.10.443.10">
    <property type="entry name" value="Intergrase catalytic core"/>
    <property type="match status" value="1"/>
</dbReference>
<name>X0S8J1_9ZZZZ</name>
<dbReference type="InterPro" id="IPR013762">
    <property type="entry name" value="Integrase-like_cat_sf"/>
</dbReference>
<dbReference type="InterPro" id="IPR011010">
    <property type="entry name" value="DNA_brk_join_enz"/>
</dbReference>
<sequence length="120" mass="13453">VKTLPLSDRCRDWLETHVTPDRQLSDRDGPLFLNPESETGWWSETALRRVWNFACKRAGITPVGVYEGCKHSSATYLKELGADDRLLAAIMGHSDPRSVEKYAKIQGTAIRSALAKLEPK</sequence>
<accession>X0S8J1</accession>
<reference evidence="3" key="1">
    <citation type="journal article" date="2014" name="Front. Microbiol.">
        <title>High frequency of phylogenetically diverse reductive dehalogenase-homologous genes in deep subseafloor sedimentary metagenomes.</title>
        <authorList>
            <person name="Kawai M."/>
            <person name="Futagami T."/>
            <person name="Toyoda A."/>
            <person name="Takaki Y."/>
            <person name="Nishi S."/>
            <person name="Hori S."/>
            <person name="Arai W."/>
            <person name="Tsubouchi T."/>
            <person name="Morono Y."/>
            <person name="Uchiyama I."/>
            <person name="Ito T."/>
            <person name="Fujiyama A."/>
            <person name="Inagaki F."/>
            <person name="Takami H."/>
        </authorList>
    </citation>
    <scope>NUCLEOTIDE SEQUENCE</scope>
    <source>
        <strain evidence="3">Expedition CK06-06</strain>
    </source>
</reference>
<evidence type="ECO:0000313" key="3">
    <source>
        <dbReference type="EMBL" id="GAF71486.1"/>
    </source>
</evidence>